<feature type="region of interest" description="Disordered" evidence="2">
    <location>
        <begin position="377"/>
        <end position="592"/>
    </location>
</feature>
<evidence type="ECO:0000313" key="6">
    <source>
        <dbReference type="Proteomes" id="UP001438707"/>
    </source>
</evidence>
<comment type="caution">
    <text evidence="5">The sequence shown here is derived from an EMBL/GenBank/DDBJ whole genome shotgun (WGS) entry which is preliminary data.</text>
</comment>
<evidence type="ECO:0000259" key="3">
    <source>
        <dbReference type="PROSITE" id="PS50090"/>
    </source>
</evidence>
<dbReference type="SUPFAM" id="SSF46689">
    <property type="entry name" value="Homeodomain-like"/>
    <property type="match status" value="1"/>
</dbReference>
<feature type="compositionally biased region" description="Basic residues" evidence="2">
    <location>
        <begin position="499"/>
        <end position="509"/>
    </location>
</feature>
<dbReference type="SMART" id="SM00717">
    <property type="entry name" value="SANT"/>
    <property type="match status" value="1"/>
</dbReference>
<keyword evidence="1" id="KW-0175">Coiled coil</keyword>
<dbReference type="InterPro" id="IPR009057">
    <property type="entry name" value="Homeodomain-like_sf"/>
</dbReference>
<feature type="domain" description="HTH myb-type" evidence="4">
    <location>
        <begin position="315"/>
        <end position="374"/>
    </location>
</feature>
<gene>
    <name evidence="5" type="ORF">WJX74_007061</name>
</gene>
<evidence type="ECO:0000313" key="5">
    <source>
        <dbReference type="EMBL" id="KAK9827120.1"/>
    </source>
</evidence>
<evidence type="ECO:0000256" key="2">
    <source>
        <dbReference type="SAM" id="MobiDB-lite"/>
    </source>
</evidence>
<dbReference type="InterPro" id="IPR001005">
    <property type="entry name" value="SANT/Myb"/>
</dbReference>
<dbReference type="PROSITE" id="PS50090">
    <property type="entry name" value="MYB_LIKE"/>
    <property type="match status" value="1"/>
</dbReference>
<dbReference type="PANTHER" id="PTHR46993:SF6">
    <property type="entry name" value="MYB TRANSCRIPTION FACTOR"/>
    <property type="match status" value="1"/>
</dbReference>
<feature type="compositionally biased region" description="Basic and acidic residues" evidence="2">
    <location>
        <begin position="582"/>
        <end position="592"/>
    </location>
</feature>
<evidence type="ECO:0000259" key="4">
    <source>
        <dbReference type="PROSITE" id="PS51294"/>
    </source>
</evidence>
<sequence length="592" mass="63519">MALVPNLNVWVLEYLLEQDKIGDAFIRHFYDGCLNDIGELPPPVQVRLMLRVLRDGALNITENTVNSLDSLANLGQHEPAVFAPYSKIRDIMPSREIYTAASTAPVKTEAFLKALRTESGSADEQRQQLQRLFANAEAQTMEAERRQQLQEAIDDVSKRQAMFEKHPPQQAANIILIYVKSARNALGPPTLKLVESDFIGGRYNPFSAYLLQTHPYLTQGGGLGSMVGDKRRRTDGAMSSGPLIPGIPGTTSQAGLAGLDAANGRSILWDPQDPLLGTPDLALRNALLDGSGQLSPLQHLASPDGFNSGNRKPGAPRRKIGRWTEEETNALIRLTQEIGKSKWKKILEAGEGIFQNRSQVDLKDKWRNLERQGIVAPAAPRMSDGRSPLALAAPGPSGAQAGPAPGAPGQPGASVMGSSGGEGLQQGPPQAVPQQSHQPMGQHMMQSGLQMDDGGASRLDTHQNGQPDMASPFQTNQQAPNGMDQAMQPGQSDGQPGARRGRGRPRKNPQRLDTPGSSPTGMGGTVTGIPMEHNWAHPHTQQSDPSQMQHPLTQSSIDLMTGLGPVGTGPQGHPGSALDAQLQHHDSHDHGL</sequence>
<organism evidence="5 6">
    <name type="scientific">Apatococcus lobatus</name>
    <dbReference type="NCBI Taxonomy" id="904363"/>
    <lineage>
        <taxon>Eukaryota</taxon>
        <taxon>Viridiplantae</taxon>
        <taxon>Chlorophyta</taxon>
        <taxon>core chlorophytes</taxon>
        <taxon>Trebouxiophyceae</taxon>
        <taxon>Chlorellales</taxon>
        <taxon>Chlorellaceae</taxon>
        <taxon>Apatococcus</taxon>
    </lineage>
</organism>
<accession>A0AAW1R0P2</accession>
<dbReference type="CDD" id="cd11660">
    <property type="entry name" value="SANT_TRF"/>
    <property type="match status" value="1"/>
</dbReference>
<keyword evidence="6" id="KW-1185">Reference proteome</keyword>
<dbReference type="Gene3D" id="1.10.246.220">
    <property type="match status" value="1"/>
</dbReference>
<name>A0AAW1R0P2_9CHLO</name>
<evidence type="ECO:0000256" key="1">
    <source>
        <dbReference type="SAM" id="Coils"/>
    </source>
</evidence>
<dbReference type="AlphaFoldDB" id="A0AAW1R0P2"/>
<protein>
    <submittedName>
        <fullName evidence="5">Uncharacterized protein</fullName>
    </submittedName>
</protein>
<dbReference type="PROSITE" id="PS51294">
    <property type="entry name" value="HTH_MYB"/>
    <property type="match status" value="1"/>
</dbReference>
<feature type="domain" description="Myb-like" evidence="3">
    <location>
        <begin position="315"/>
        <end position="370"/>
    </location>
</feature>
<feature type="compositionally biased region" description="Low complexity" evidence="2">
    <location>
        <begin position="387"/>
        <end position="404"/>
    </location>
</feature>
<feature type="coiled-coil region" evidence="1">
    <location>
        <begin position="112"/>
        <end position="146"/>
    </location>
</feature>
<feature type="region of interest" description="Disordered" evidence="2">
    <location>
        <begin position="299"/>
        <end position="321"/>
    </location>
</feature>
<dbReference type="Proteomes" id="UP001438707">
    <property type="component" value="Unassembled WGS sequence"/>
</dbReference>
<dbReference type="PANTHER" id="PTHR46993">
    <property type="entry name" value="MYB TRANSCRIPTION FACTOR"/>
    <property type="match status" value="1"/>
</dbReference>
<feature type="compositionally biased region" description="Polar residues" evidence="2">
    <location>
        <begin position="539"/>
        <end position="558"/>
    </location>
</feature>
<dbReference type="EMBL" id="JALJOS010000019">
    <property type="protein sequence ID" value="KAK9827120.1"/>
    <property type="molecule type" value="Genomic_DNA"/>
</dbReference>
<dbReference type="InterPro" id="IPR017930">
    <property type="entry name" value="Myb_dom"/>
</dbReference>
<proteinExistence type="predicted"/>
<feature type="compositionally biased region" description="Polar residues" evidence="2">
    <location>
        <begin position="432"/>
        <end position="449"/>
    </location>
</feature>
<feature type="compositionally biased region" description="Polar residues" evidence="2">
    <location>
        <begin position="462"/>
        <end position="480"/>
    </location>
</feature>
<dbReference type="Pfam" id="PF00249">
    <property type="entry name" value="Myb_DNA-binding"/>
    <property type="match status" value="1"/>
</dbReference>
<reference evidence="5 6" key="1">
    <citation type="journal article" date="2024" name="Nat. Commun.">
        <title>Phylogenomics reveals the evolutionary origins of lichenization in chlorophyte algae.</title>
        <authorList>
            <person name="Puginier C."/>
            <person name="Libourel C."/>
            <person name="Otte J."/>
            <person name="Skaloud P."/>
            <person name="Haon M."/>
            <person name="Grisel S."/>
            <person name="Petersen M."/>
            <person name="Berrin J.G."/>
            <person name="Delaux P.M."/>
            <person name="Dal Grande F."/>
            <person name="Keller J."/>
        </authorList>
    </citation>
    <scope>NUCLEOTIDE SEQUENCE [LARGE SCALE GENOMIC DNA]</scope>
    <source>
        <strain evidence="5 6">SAG 2145</strain>
    </source>
</reference>